<dbReference type="Proteomes" id="UP000011657">
    <property type="component" value="Unassembled WGS sequence"/>
</dbReference>
<dbReference type="eggNOG" id="arCOG04664">
    <property type="taxonomic scope" value="Archaea"/>
</dbReference>
<keyword evidence="1" id="KW-0812">Transmembrane</keyword>
<evidence type="ECO:0000313" key="3">
    <source>
        <dbReference type="Proteomes" id="UP000011657"/>
    </source>
</evidence>
<evidence type="ECO:0000256" key="1">
    <source>
        <dbReference type="SAM" id="Phobius"/>
    </source>
</evidence>
<dbReference type="PATRIC" id="fig|1227488.3.peg.23"/>
<proteinExistence type="predicted"/>
<accession>M0CQA8</accession>
<sequence length="206" mass="21526">MATTHVLWGMALALPVLATAPEFAPASFAAGLVGGLLPDLDLYAGHRKTLHYPIYASLATAPALALALAAPSTLTVGLAVALAASALHAAADVLGGGLELRPWQEGSERAVYSHYHGRWIRPRRLVRYDGAPEDLALAAVVAAPLVGTGDGTVTAVTVAFLSVSAVYVLLRKPLATLAERLAGLVPQPLSPYLPERYRESGAYSRQ</sequence>
<keyword evidence="1" id="KW-1133">Transmembrane helix</keyword>
<protein>
    <recommendedName>
        <fullName evidence="4">Membrane-bound metal-dependent hydrolase</fullName>
    </recommendedName>
</protein>
<reference evidence="2 3" key="1">
    <citation type="journal article" date="2014" name="PLoS Genet.">
        <title>Phylogenetically driven sequencing of extremely halophilic archaea reveals strategies for static and dynamic osmo-response.</title>
        <authorList>
            <person name="Becker E.A."/>
            <person name="Seitzer P.M."/>
            <person name="Tritt A."/>
            <person name="Larsen D."/>
            <person name="Krusor M."/>
            <person name="Yao A.I."/>
            <person name="Wu D."/>
            <person name="Madern D."/>
            <person name="Eisen J.A."/>
            <person name="Darling A.E."/>
            <person name="Facciotti M.T."/>
        </authorList>
    </citation>
    <scope>NUCLEOTIDE SEQUENCE [LARGE SCALE GENOMIC DNA]</scope>
    <source>
        <strain evidence="2 3">JCM 13891</strain>
    </source>
</reference>
<dbReference type="EMBL" id="AOIS01000003">
    <property type="protein sequence ID" value="ELZ24572.1"/>
    <property type="molecule type" value="Genomic_DNA"/>
</dbReference>
<feature type="transmembrane region" description="Helical" evidence="1">
    <location>
        <begin position="53"/>
        <end position="70"/>
    </location>
</feature>
<evidence type="ECO:0008006" key="4">
    <source>
        <dbReference type="Google" id="ProtNLM"/>
    </source>
</evidence>
<keyword evidence="3" id="KW-1185">Reference proteome</keyword>
<feature type="transmembrane region" description="Helical" evidence="1">
    <location>
        <begin position="151"/>
        <end position="170"/>
    </location>
</feature>
<organism evidence="2 3">
    <name type="scientific">Haloterrigena salina JCM 13891</name>
    <dbReference type="NCBI Taxonomy" id="1227488"/>
    <lineage>
        <taxon>Archaea</taxon>
        <taxon>Methanobacteriati</taxon>
        <taxon>Methanobacteriota</taxon>
        <taxon>Stenosarchaea group</taxon>
        <taxon>Halobacteria</taxon>
        <taxon>Halobacteriales</taxon>
        <taxon>Natrialbaceae</taxon>
        <taxon>Haloterrigena</taxon>
    </lineage>
</organism>
<comment type="caution">
    <text evidence="2">The sequence shown here is derived from an EMBL/GenBank/DDBJ whole genome shotgun (WGS) entry which is preliminary data.</text>
</comment>
<name>M0CQA8_9EURY</name>
<dbReference type="AlphaFoldDB" id="M0CQA8"/>
<evidence type="ECO:0000313" key="2">
    <source>
        <dbReference type="EMBL" id="ELZ24572.1"/>
    </source>
</evidence>
<feature type="transmembrane region" description="Helical" evidence="1">
    <location>
        <begin position="77"/>
        <end position="98"/>
    </location>
</feature>
<keyword evidence="1" id="KW-0472">Membrane</keyword>
<gene>
    <name evidence="2" type="ORF">C477_00130</name>
</gene>